<dbReference type="Pfam" id="PF07394">
    <property type="entry name" value="DUF1501"/>
    <property type="match status" value="1"/>
</dbReference>
<organism evidence="2 3">
    <name type="scientific">Thalassotalea psychrophila</name>
    <dbReference type="NCBI Taxonomy" id="3065647"/>
    <lineage>
        <taxon>Bacteria</taxon>
        <taxon>Pseudomonadati</taxon>
        <taxon>Pseudomonadota</taxon>
        <taxon>Gammaproteobacteria</taxon>
        <taxon>Alteromonadales</taxon>
        <taxon>Colwelliaceae</taxon>
        <taxon>Thalassotalea</taxon>
    </lineage>
</organism>
<dbReference type="RefSeq" id="WP_348392167.1">
    <property type="nucleotide sequence ID" value="NZ_CP134145.1"/>
</dbReference>
<evidence type="ECO:0000256" key="1">
    <source>
        <dbReference type="SAM" id="SignalP"/>
    </source>
</evidence>
<dbReference type="PANTHER" id="PTHR43737">
    <property type="entry name" value="BLL7424 PROTEIN"/>
    <property type="match status" value="1"/>
</dbReference>
<keyword evidence="1" id="KW-0732">Signal</keyword>
<reference evidence="3" key="1">
    <citation type="submission" date="2023-09" db="EMBL/GenBank/DDBJ databases">
        <authorList>
            <person name="Li S."/>
            <person name="Li X."/>
            <person name="Zhang C."/>
            <person name="Zhao Z."/>
        </authorList>
    </citation>
    <scope>NUCLEOTIDE SEQUENCE [LARGE SCALE GENOMIC DNA]</scope>
    <source>
        <strain evidence="3">SQ149</strain>
    </source>
</reference>
<protein>
    <submittedName>
        <fullName evidence="2">DUF1501 domain-containing protein</fullName>
    </submittedName>
</protein>
<dbReference type="InterPro" id="IPR010869">
    <property type="entry name" value="DUF1501"/>
</dbReference>
<dbReference type="PANTHER" id="PTHR43737:SF1">
    <property type="entry name" value="DUF1501 DOMAIN-CONTAINING PROTEIN"/>
    <property type="match status" value="1"/>
</dbReference>
<keyword evidence="3" id="KW-1185">Reference proteome</keyword>
<accession>A0ABY9U042</accession>
<feature type="signal peptide" evidence="1">
    <location>
        <begin position="1"/>
        <end position="25"/>
    </location>
</feature>
<sequence length="381" mass="41595">MKRRQFIKTLGASASLVLLQTPALAAVNKLVSKPKKIVWVVLRGAMDSLHTIVPITDKNYHVLRPKLAPSIANDLLPLSTDFAFHPALKHMHGLYKSKQLLPIVAVGSGYPRRSHFDGQDYLESGLSSLDHDTGWLGRALNEMTANTKALAVANSVPISMRSSSKVSTWYPSRLKDADENIYEALMNLYQNDEMLSSRLQEGLNTQEMAGNTSTKKKGKFVDLAKSCGKLLANNDGVDCAMLEVGGWDTHNNQTVRLNRQLEGLDQGIAALQAELGEYWQDTVVIVATEFGRTAKENGTGGTDHGTGSAMFIAGGAVQGGKVLGDWPGLAKEQLFNNRDLMPTTSTFSWIGAVLQQHWQLDSKTIANVFPDNPAYTTQLIS</sequence>
<evidence type="ECO:0000313" key="2">
    <source>
        <dbReference type="EMBL" id="WNC73054.1"/>
    </source>
</evidence>
<name>A0ABY9U042_9GAMM</name>
<dbReference type="SUPFAM" id="SSF53649">
    <property type="entry name" value="Alkaline phosphatase-like"/>
    <property type="match status" value="1"/>
</dbReference>
<dbReference type="InterPro" id="IPR017850">
    <property type="entry name" value="Alkaline_phosphatase_core_sf"/>
</dbReference>
<proteinExistence type="predicted"/>
<evidence type="ECO:0000313" key="3">
    <source>
        <dbReference type="Proteomes" id="UP001258994"/>
    </source>
</evidence>
<dbReference type="Proteomes" id="UP001258994">
    <property type="component" value="Chromosome"/>
</dbReference>
<dbReference type="EMBL" id="CP134145">
    <property type="protein sequence ID" value="WNC73054.1"/>
    <property type="molecule type" value="Genomic_DNA"/>
</dbReference>
<feature type="chain" id="PRO_5046370037" evidence="1">
    <location>
        <begin position="26"/>
        <end position="381"/>
    </location>
</feature>
<gene>
    <name evidence="2" type="ORF">RGQ13_03460</name>
</gene>